<protein>
    <submittedName>
        <fullName evidence="1">Uncharacterized protein</fullName>
    </submittedName>
</protein>
<dbReference type="OrthoDB" id="2747044at2759"/>
<evidence type="ECO:0000313" key="1">
    <source>
        <dbReference type="EMBL" id="RDX40786.1"/>
    </source>
</evidence>
<keyword evidence="2" id="KW-1185">Reference proteome</keyword>
<sequence>MRLRANPSDSTSKKLLRAARNRRYYEKRKRLQAVRERLATANKHNVNSTILGPLIIPKSLSLENTSDIRALNARVNTWGIIDDQNDFTDRAAEELARVKYCPRLLAKWIRIQDGWLMEGHSILEDMQAFMSGTATFELNPLELRELLRSVMDTAYKMQWMMVGIELALQKVDGGP</sequence>
<reference evidence="1 2" key="1">
    <citation type="journal article" date="2018" name="Biotechnol. Biofuels">
        <title>Integrative visual omics of the white-rot fungus Polyporus brumalis exposes the biotechnological potential of its oxidative enzymes for delignifying raw plant biomass.</title>
        <authorList>
            <person name="Miyauchi S."/>
            <person name="Rancon A."/>
            <person name="Drula E."/>
            <person name="Hage H."/>
            <person name="Chaduli D."/>
            <person name="Favel A."/>
            <person name="Grisel S."/>
            <person name="Henrissat B."/>
            <person name="Herpoel-Gimbert I."/>
            <person name="Ruiz-Duenas F.J."/>
            <person name="Chevret D."/>
            <person name="Hainaut M."/>
            <person name="Lin J."/>
            <person name="Wang M."/>
            <person name="Pangilinan J."/>
            <person name="Lipzen A."/>
            <person name="Lesage-Meessen L."/>
            <person name="Navarro D."/>
            <person name="Riley R."/>
            <person name="Grigoriev I.V."/>
            <person name="Zhou S."/>
            <person name="Raouche S."/>
            <person name="Rosso M.N."/>
        </authorList>
    </citation>
    <scope>NUCLEOTIDE SEQUENCE [LARGE SCALE GENOMIC DNA]</scope>
    <source>
        <strain evidence="1 2">BRFM 1820</strain>
    </source>
</reference>
<evidence type="ECO:0000313" key="2">
    <source>
        <dbReference type="Proteomes" id="UP000256964"/>
    </source>
</evidence>
<dbReference type="EMBL" id="KZ857537">
    <property type="protein sequence ID" value="RDX40786.1"/>
    <property type="molecule type" value="Genomic_DNA"/>
</dbReference>
<accession>A0A371CKH9</accession>
<organism evidence="1 2">
    <name type="scientific">Lentinus brumalis</name>
    <dbReference type="NCBI Taxonomy" id="2498619"/>
    <lineage>
        <taxon>Eukaryota</taxon>
        <taxon>Fungi</taxon>
        <taxon>Dikarya</taxon>
        <taxon>Basidiomycota</taxon>
        <taxon>Agaricomycotina</taxon>
        <taxon>Agaricomycetes</taxon>
        <taxon>Polyporales</taxon>
        <taxon>Polyporaceae</taxon>
        <taxon>Lentinus</taxon>
    </lineage>
</organism>
<dbReference type="Proteomes" id="UP000256964">
    <property type="component" value="Unassembled WGS sequence"/>
</dbReference>
<dbReference type="AlphaFoldDB" id="A0A371CKH9"/>
<name>A0A371CKH9_9APHY</name>
<proteinExistence type="predicted"/>
<gene>
    <name evidence="1" type="ORF">OH76DRAFT_1490001</name>
</gene>